<feature type="compositionally biased region" description="Polar residues" evidence="2">
    <location>
        <begin position="1"/>
        <end position="13"/>
    </location>
</feature>
<dbReference type="InterPro" id="IPR036397">
    <property type="entry name" value="RNaseH_sf"/>
</dbReference>
<dbReference type="PANTHER" id="PTHR37984:SF5">
    <property type="entry name" value="PROTEIN NYNRIN-LIKE"/>
    <property type="match status" value="1"/>
</dbReference>
<feature type="domain" description="Integrase catalytic" evidence="3">
    <location>
        <begin position="229"/>
        <end position="396"/>
    </location>
</feature>
<dbReference type="PANTHER" id="PTHR37984">
    <property type="entry name" value="PROTEIN CBG26694"/>
    <property type="match status" value="1"/>
</dbReference>
<name>A0A0G4M692_VERLO</name>
<evidence type="ECO:0000256" key="1">
    <source>
        <dbReference type="ARBA" id="ARBA00022884"/>
    </source>
</evidence>
<evidence type="ECO:0000313" key="5">
    <source>
        <dbReference type="Proteomes" id="UP000045706"/>
    </source>
</evidence>
<dbReference type="GO" id="GO:0005634">
    <property type="term" value="C:nucleus"/>
    <property type="evidence" value="ECO:0007669"/>
    <property type="project" value="UniProtKB-ARBA"/>
</dbReference>
<dbReference type="InterPro" id="IPR012337">
    <property type="entry name" value="RNaseH-like_sf"/>
</dbReference>
<reference evidence="5" key="1">
    <citation type="submission" date="2015-05" db="EMBL/GenBank/DDBJ databases">
        <authorList>
            <person name="Fogelqvist Johan"/>
        </authorList>
    </citation>
    <scope>NUCLEOTIDE SEQUENCE [LARGE SCALE GENOMIC DNA]</scope>
</reference>
<organism evidence="4 5">
    <name type="scientific">Verticillium longisporum</name>
    <name type="common">Verticillium dahliae var. longisporum</name>
    <dbReference type="NCBI Taxonomy" id="100787"/>
    <lineage>
        <taxon>Eukaryota</taxon>
        <taxon>Fungi</taxon>
        <taxon>Dikarya</taxon>
        <taxon>Ascomycota</taxon>
        <taxon>Pezizomycotina</taxon>
        <taxon>Sordariomycetes</taxon>
        <taxon>Hypocreomycetidae</taxon>
        <taxon>Glomerellales</taxon>
        <taxon>Plectosphaerellaceae</taxon>
        <taxon>Verticillium</taxon>
    </lineage>
</organism>
<proteinExistence type="predicted"/>
<gene>
    <name evidence="4" type="ORF">BN1723_003653</name>
</gene>
<evidence type="ECO:0000256" key="2">
    <source>
        <dbReference type="SAM" id="MobiDB-lite"/>
    </source>
</evidence>
<dbReference type="EMBL" id="CVQI01022224">
    <property type="protein sequence ID" value="CRK29788.1"/>
    <property type="molecule type" value="Genomic_DNA"/>
</dbReference>
<accession>A0A0G4M692</accession>
<dbReference type="PROSITE" id="PS50994">
    <property type="entry name" value="INTEGRASE"/>
    <property type="match status" value="1"/>
</dbReference>
<protein>
    <recommendedName>
        <fullName evidence="3">Integrase catalytic domain-containing protein</fullName>
    </recommendedName>
</protein>
<evidence type="ECO:0000313" key="4">
    <source>
        <dbReference type="EMBL" id="CRK29788.1"/>
    </source>
</evidence>
<dbReference type="InterPro" id="IPR050951">
    <property type="entry name" value="Retrovirus_Pol_polyprotein"/>
</dbReference>
<feature type="region of interest" description="Disordered" evidence="2">
    <location>
        <begin position="1"/>
        <end position="20"/>
    </location>
</feature>
<sequence>MSSSDHGNSSVTEPESAEKMQQEFDGILEELGISRLTQKVRKGLDIDFIVNGAESRFPGSLDSASADLKSAWILKAMSAYGTMKGVHLLEAFIEDFQGWTEEDFDSCNTTITRALKDMDDLGVYLDNTRNELVKRVGEIQERTPIFRKWGHPWFFLDTKTHTSSGITYMMGTESDGAAFLTEAELRRIHKRFGHPSVEKLWNLLQRADQDVNRDALELINRFCHHCQIKGKSPQRFKFALRSDIDFNYEILVDIMHLDGKPVLHVIDASTGFQSATFIPNFTARATWEALKRCWLDTYLGPPDVVTVDAGTNFASAEFRAEARLLGMTCHQIPVEAHWSIGKVESYHKPIRRAYEILKAESRDTSLESLLQGAVKAVNDTAGPNGLVPTLLVFGAMPRITANSAPTATQAQRAEAVNKAMAELRRMVAKRKVNDALNTRNGPDTKQLLPRSLELGSDVLVFREREKWTGPYKVISVSDTAVTVEMVNGPTEFRGTHVKPYNRSPDQQAGETIVVRTPETPEPFEYPEPILPRRRGRPRKSTNATNLLQAAFTDRKSSATGTSQIERQFIVKREQQGWSDRADQEIRVSQC</sequence>
<evidence type="ECO:0000259" key="3">
    <source>
        <dbReference type="PROSITE" id="PS50994"/>
    </source>
</evidence>
<dbReference type="SUPFAM" id="SSF53098">
    <property type="entry name" value="Ribonuclease H-like"/>
    <property type="match status" value="1"/>
</dbReference>
<dbReference type="GO" id="GO:0003723">
    <property type="term" value="F:RNA binding"/>
    <property type="evidence" value="ECO:0007669"/>
    <property type="project" value="UniProtKB-KW"/>
</dbReference>
<keyword evidence="1" id="KW-0694">RNA-binding</keyword>
<dbReference type="Gene3D" id="3.30.420.10">
    <property type="entry name" value="Ribonuclease H-like superfamily/Ribonuclease H"/>
    <property type="match status" value="1"/>
</dbReference>
<dbReference type="Proteomes" id="UP000045706">
    <property type="component" value="Unassembled WGS sequence"/>
</dbReference>
<dbReference type="AlphaFoldDB" id="A0A0G4M692"/>
<dbReference type="InterPro" id="IPR001584">
    <property type="entry name" value="Integrase_cat-core"/>
</dbReference>
<dbReference type="GO" id="GO:0015074">
    <property type="term" value="P:DNA integration"/>
    <property type="evidence" value="ECO:0007669"/>
    <property type="project" value="InterPro"/>
</dbReference>